<dbReference type="STRING" id="1314778.A0A5C3NU70"/>
<dbReference type="AlphaFoldDB" id="A0A5C3NU70"/>
<evidence type="ECO:0000313" key="1">
    <source>
        <dbReference type="EMBL" id="TFK80562.1"/>
    </source>
</evidence>
<keyword evidence="2" id="KW-1185">Reference proteome</keyword>
<organism evidence="1 2">
    <name type="scientific">Polyporus arcularius HHB13444</name>
    <dbReference type="NCBI Taxonomy" id="1314778"/>
    <lineage>
        <taxon>Eukaryota</taxon>
        <taxon>Fungi</taxon>
        <taxon>Dikarya</taxon>
        <taxon>Basidiomycota</taxon>
        <taxon>Agaricomycotina</taxon>
        <taxon>Agaricomycetes</taxon>
        <taxon>Polyporales</taxon>
        <taxon>Polyporaceae</taxon>
        <taxon>Polyporus</taxon>
    </lineage>
</organism>
<accession>A0A5C3NU70</accession>
<name>A0A5C3NU70_9APHY</name>
<dbReference type="EMBL" id="ML211748">
    <property type="protein sequence ID" value="TFK80562.1"/>
    <property type="molecule type" value="Genomic_DNA"/>
</dbReference>
<dbReference type="Proteomes" id="UP000308197">
    <property type="component" value="Unassembled WGS sequence"/>
</dbReference>
<evidence type="ECO:0000313" key="2">
    <source>
        <dbReference type="Proteomes" id="UP000308197"/>
    </source>
</evidence>
<proteinExistence type="predicted"/>
<dbReference type="InParanoid" id="A0A5C3NU70"/>
<reference evidence="1 2" key="1">
    <citation type="journal article" date="2019" name="Nat. Ecol. Evol.">
        <title>Megaphylogeny resolves global patterns of mushroom evolution.</title>
        <authorList>
            <person name="Varga T."/>
            <person name="Krizsan K."/>
            <person name="Foldi C."/>
            <person name="Dima B."/>
            <person name="Sanchez-Garcia M."/>
            <person name="Sanchez-Ramirez S."/>
            <person name="Szollosi G.J."/>
            <person name="Szarkandi J.G."/>
            <person name="Papp V."/>
            <person name="Albert L."/>
            <person name="Andreopoulos W."/>
            <person name="Angelini C."/>
            <person name="Antonin V."/>
            <person name="Barry K.W."/>
            <person name="Bougher N.L."/>
            <person name="Buchanan P."/>
            <person name="Buyck B."/>
            <person name="Bense V."/>
            <person name="Catcheside P."/>
            <person name="Chovatia M."/>
            <person name="Cooper J."/>
            <person name="Damon W."/>
            <person name="Desjardin D."/>
            <person name="Finy P."/>
            <person name="Geml J."/>
            <person name="Haridas S."/>
            <person name="Hughes K."/>
            <person name="Justo A."/>
            <person name="Karasinski D."/>
            <person name="Kautmanova I."/>
            <person name="Kiss B."/>
            <person name="Kocsube S."/>
            <person name="Kotiranta H."/>
            <person name="LaButti K.M."/>
            <person name="Lechner B.E."/>
            <person name="Liimatainen K."/>
            <person name="Lipzen A."/>
            <person name="Lukacs Z."/>
            <person name="Mihaltcheva S."/>
            <person name="Morgado L.N."/>
            <person name="Niskanen T."/>
            <person name="Noordeloos M.E."/>
            <person name="Ohm R.A."/>
            <person name="Ortiz-Santana B."/>
            <person name="Ovrebo C."/>
            <person name="Racz N."/>
            <person name="Riley R."/>
            <person name="Savchenko A."/>
            <person name="Shiryaev A."/>
            <person name="Soop K."/>
            <person name="Spirin V."/>
            <person name="Szebenyi C."/>
            <person name="Tomsovsky M."/>
            <person name="Tulloss R.E."/>
            <person name="Uehling J."/>
            <person name="Grigoriev I.V."/>
            <person name="Vagvolgyi C."/>
            <person name="Papp T."/>
            <person name="Martin F.M."/>
            <person name="Miettinen O."/>
            <person name="Hibbett D.S."/>
            <person name="Nagy L.G."/>
        </authorList>
    </citation>
    <scope>NUCLEOTIDE SEQUENCE [LARGE SCALE GENOMIC DNA]</scope>
    <source>
        <strain evidence="1 2">HHB13444</strain>
    </source>
</reference>
<gene>
    <name evidence="1" type="ORF">K466DRAFT_605233</name>
</gene>
<protein>
    <submittedName>
        <fullName evidence="1">Uncharacterized protein</fullName>
    </submittedName>
</protein>
<sequence>MWLPGNQFENFPMFAEETRDLSLTLGARCCLPDIMVMGGNWCIDIPTMEDSAESTNRLPEFAFHVLDGLPDIVLRSEIRWYEYGGWDNTVLTFLCGVDGAVVVQ</sequence>